<keyword evidence="2" id="KW-1185">Reference proteome</keyword>
<dbReference type="InterPro" id="IPR008999">
    <property type="entry name" value="Actin-crosslinking"/>
</dbReference>
<name>A0A9P7YPF2_9HELO</name>
<dbReference type="SUPFAM" id="SSF50405">
    <property type="entry name" value="Actin-crosslinking proteins"/>
    <property type="match status" value="1"/>
</dbReference>
<dbReference type="AlphaFoldDB" id="A0A9P7YPF2"/>
<dbReference type="PANTHER" id="PTHR39697">
    <property type="entry name" value="RICIN B LECTIN DOMAIN-CONTAINING PROTEIN-RELATED"/>
    <property type="match status" value="1"/>
</dbReference>
<dbReference type="OrthoDB" id="5289641at2759"/>
<organism evidence="1 2">
    <name type="scientific">Amylocarpus encephaloides</name>
    <dbReference type="NCBI Taxonomy" id="45428"/>
    <lineage>
        <taxon>Eukaryota</taxon>
        <taxon>Fungi</taxon>
        <taxon>Dikarya</taxon>
        <taxon>Ascomycota</taxon>
        <taxon>Pezizomycotina</taxon>
        <taxon>Leotiomycetes</taxon>
        <taxon>Helotiales</taxon>
        <taxon>Helotiales incertae sedis</taxon>
        <taxon>Amylocarpus</taxon>
    </lineage>
</organism>
<sequence length="180" mass="19424">MVLELHEVDPTPEPDNSTIYTAATPPETVITDDLPGDHRPATPTIASSIPCPSSTFIIRSVATSHVLTLLGGAVILASPGGPGNIHWQCVEAKGWLGFRDPCSGKYLGHNVKGNLVCDAGGHEGWERFCIRAVPEGGFVMLMTHWERLWGVAVWVEEGVRKLRKAGDGASEGEVWEFVKV</sequence>
<proteinExistence type="predicted"/>
<evidence type="ECO:0000313" key="1">
    <source>
        <dbReference type="EMBL" id="KAG9237559.1"/>
    </source>
</evidence>
<gene>
    <name evidence="1" type="ORF">BJ875DRAFT_481198</name>
</gene>
<reference evidence="1" key="1">
    <citation type="journal article" date="2021" name="IMA Fungus">
        <title>Genomic characterization of three marine fungi, including Emericellopsis atlantica sp. nov. with signatures of a generalist lifestyle and marine biomass degradation.</title>
        <authorList>
            <person name="Hagestad O.C."/>
            <person name="Hou L."/>
            <person name="Andersen J.H."/>
            <person name="Hansen E.H."/>
            <person name="Altermark B."/>
            <person name="Li C."/>
            <person name="Kuhnert E."/>
            <person name="Cox R.J."/>
            <person name="Crous P.W."/>
            <person name="Spatafora J.W."/>
            <person name="Lail K."/>
            <person name="Amirebrahimi M."/>
            <person name="Lipzen A."/>
            <person name="Pangilinan J."/>
            <person name="Andreopoulos W."/>
            <person name="Hayes R.D."/>
            <person name="Ng V."/>
            <person name="Grigoriev I.V."/>
            <person name="Jackson S.A."/>
            <person name="Sutton T.D.S."/>
            <person name="Dobson A.D.W."/>
            <person name="Rama T."/>
        </authorList>
    </citation>
    <scope>NUCLEOTIDE SEQUENCE</scope>
    <source>
        <strain evidence="1">TRa018bII</strain>
    </source>
</reference>
<comment type="caution">
    <text evidence="1">The sequence shown here is derived from an EMBL/GenBank/DDBJ whole genome shotgun (WGS) entry which is preliminary data.</text>
</comment>
<accession>A0A9P7YPF2</accession>
<evidence type="ECO:0000313" key="2">
    <source>
        <dbReference type="Proteomes" id="UP000824998"/>
    </source>
</evidence>
<dbReference type="PANTHER" id="PTHR39697:SF1">
    <property type="entry name" value="RICIN B LECTIN DOMAIN-CONTAINING PROTEIN"/>
    <property type="match status" value="1"/>
</dbReference>
<dbReference type="EMBL" id="MU251384">
    <property type="protein sequence ID" value="KAG9237559.1"/>
    <property type="molecule type" value="Genomic_DNA"/>
</dbReference>
<dbReference type="Proteomes" id="UP000824998">
    <property type="component" value="Unassembled WGS sequence"/>
</dbReference>
<protein>
    <submittedName>
        <fullName evidence="1">Uncharacterized protein</fullName>
    </submittedName>
</protein>